<dbReference type="SUPFAM" id="SSF46785">
    <property type="entry name" value="Winged helix' DNA-binding domain"/>
    <property type="match status" value="1"/>
</dbReference>
<proteinExistence type="inferred from homology"/>
<protein>
    <submittedName>
        <fullName evidence="5">Transcriptional regulator, BlaI/MecI/CopY family</fullName>
    </submittedName>
</protein>
<dbReference type="Proteomes" id="UP000005561">
    <property type="component" value="Unassembled WGS sequence"/>
</dbReference>
<comment type="caution">
    <text evidence="5">The sequence shown here is derived from an EMBL/GenBank/DDBJ whole genome shotgun (WGS) entry which is preliminary data.</text>
</comment>
<dbReference type="GO" id="GO:0003677">
    <property type="term" value="F:DNA binding"/>
    <property type="evidence" value="ECO:0007669"/>
    <property type="project" value="UniProtKB-KW"/>
</dbReference>
<dbReference type="Pfam" id="PF03965">
    <property type="entry name" value="Penicillinase_R"/>
    <property type="match status" value="1"/>
</dbReference>
<keyword evidence="4" id="KW-0804">Transcription</keyword>
<keyword evidence="3" id="KW-0238">DNA-binding</keyword>
<keyword evidence="2" id="KW-0805">Transcription regulation</keyword>
<dbReference type="Gene3D" id="1.10.10.10">
    <property type="entry name" value="Winged helix-like DNA-binding domain superfamily/Winged helix DNA-binding domain"/>
    <property type="match status" value="1"/>
</dbReference>
<dbReference type="InterPro" id="IPR036390">
    <property type="entry name" value="WH_DNA-bd_sf"/>
</dbReference>
<comment type="similarity">
    <text evidence="1">Belongs to the BlaI transcriptional regulatory family.</text>
</comment>
<dbReference type="PIRSF" id="PIRSF019455">
    <property type="entry name" value="CopR_AtkY"/>
    <property type="match status" value="1"/>
</dbReference>
<dbReference type="AlphaFoldDB" id="C6LAY6"/>
<gene>
    <name evidence="5" type="ORF">BRYFOR_05781</name>
</gene>
<evidence type="ECO:0000256" key="1">
    <source>
        <dbReference type="ARBA" id="ARBA00011046"/>
    </source>
</evidence>
<dbReference type="Gene3D" id="1.10.4040.10">
    <property type="entry name" value="Penicillinase repressor domain"/>
    <property type="match status" value="1"/>
</dbReference>
<evidence type="ECO:0000256" key="4">
    <source>
        <dbReference type="ARBA" id="ARBA00023163"/>
    </source>
</evidence>
<evidence type="ECO:0000256" key="3">
    <source>
        <dbReference type="ARBA" id="ARBA00023125"/>
    </source>
</evidence>
<dbReference type="InterPro" id="IPR005650">
    <property type="entry name" value="BlaI_family"/>
</dbReference>
<name>C6LAY6_9FIRM</name>
<dbReference type="RefSeq" id="WP_006860578.1">
    <property type="nucleotide sequence ID" value="NZ_ACCL02000003.1"/>
</dbReference>
<reference evidence="5" key="1">
    <citation type="submission" date="2009-07" db="EMBL/GenBank/DDBJ databases">
        <authorList>
            <person name="Weinstock G."/>
            <person name="Sodergren E."/>
            <person name="Clifton S."/>
            <person name="Fulton L."/>
            <person name="Fulton B."/>
            <person name="Courtney L."/>
            <person name="Fronick C."/>
            <person name="Harrison M."/>
            <person name="Strong C."/>
            <person name="Farmer C."/>
            <person name="Delahaunty K."/>
            <person name="Markovic C."/>
            <person name="Hall O."/>
            <person name="Minx P."/>
            <person name="Tomlinson C."/>
            <person name="Mitreva M."/>
            <person name="Nelson J."/>
            <person name="Hou S."/>
            <person name="Wollam A."/>
            <person name="Pepin K.H."/>
            <person name="Johnson M."/>
            <person name="Bhonagiri V."/>
            <person name="Nash W.E."/>
            <person name="Warren W."/>
            <person name="Chinwalla A."/>
            <person name="Mardis E.R."/>
            <person name="Wilson R.K."/>
        </authorList>
    </citation>
    <scope>NUCLEOTIDE SEQUENCE [LARGE SCALE GENOMIC DNA]</scope>
    <source>
        <strain evidence="5">DSM 14469</strain>
    </source>
</reference>
<dbReference type="OrthoDB" id="9795583at2"/>
<evidence type="ECO:0000313" key="5">
    <source>
        <dbReference type="EMBL" id="EET62117.1"/>
    </source>
</evidence>
<dbReference type="GO" id="GO:0045892">
    <property type="term" value="P:negative regulation of DNA-templated transcription"/>
    <property type="evidence" value="ECO:0007669"/>
    <property type="project" value="InterPro"/>
</dbReference>
<keyword evidence="6" id="KW-1185">Reference proteome</keyword>
<dbReference type="STRING" id="168384.SAMN05660368_01267"/>
<sequence>MVKLFDSELKIMEVLWREGDLPAAKIAAILQEETGWNRNTTYTVIKKCIEKGAVERYNPKFMCHALVSRQEVQSHETEELIDKMFNGSKKQFFAAFLSGASLSDEEITQLKEMVEKLK</sequence>
<accession>C6LAY6</accession>
<evidence type="ECO:0000256" key="2">
    <source>
        <dbReference type="ARBA" id="ARBA00023015"/>
    </source>
</evidence>
<dbReference type="InterPro" id="IPR036388">
    <property type="entry name" value="WH-like_DNA-bd_sf"/>
</dbReference>
<evidence type="ECO:0000313" key="6">
    <source>
        <dbReference type="Proteomes" id="UP000005561"/>
    </source>
</evidence>
<dbReference type="EMBL" id="ACCL02000003">
    <property type="protein sequence ID" value="EET62117.1"/>
    <property type="molecule type" value="Genomic_DNA"/>
</dbReference>
<organism evidence="5 6">
    <name type="scientific">Marvinbryantia formatexigens DSM 14469</name>
    <dbReference type="NCBI Taxonomy" id="478749"/>
    <lineage>
        <taxon>Bacteria</taxon>
        <taxon>Bacillati</taxon>
        <taxon>Bacillota</taxon>
        <taxon>Clostridia</taxon>
        <taxon>Lachnospirales</taxon>
        <taxon>Lachnospiraceae</taxon>
        <taxon>Marvinbryantia</taxon>
    </lineage>
</organism>
<dbReference type="eggNOG" id="COG3682">
    <property type="taxonomic scope" value="Bacteria"/>
</dbReference>